<protein>
    <recommendedName>
        <fullName evidence="9">RNI-like protein</fullName>
    </recommendedName>
</protein>
<sequence length="1066" mass="124915">MSSVVSEDYNSQYIKLCHKYDMDLLDMNLVLDQGNDNGFNTMDIKWILSSNSKKLSSQDKISNMKKKVKILSELIKGQENLDILSLTQCYFAFSSRGFSKISETLASNNTIKVLYLKNNHLKKENIDDIVELIVKNKTITCLNLEENLLGSEVENMKKIGEALTKNKTIEDIILNHNQITSEGAIEFIKCLKKNRKIKKIDMKYNKFGNSFARYIMKLLPHNSLTELDLFGNNIDSDLLKKIDKKLCKINESDNDDEDNDDENEKSSISNKEYLKHQKNKIKTDNKSSHKKPSSKTYSLYNNKSSDIPSSYNNSFDVDLNLDLSMDLDSNFEIKNYDKYLKSFDSESEDIIKYSRNVKIEPKELTNYKKKNTEKNYTETFKIDLDKTDSIDDFIKFLSSQENISIDDLLSFNMDYDNKVDFITNEKLNMKNDNKNILNNFDFNINDNYINSNILFNSNNQYSTRSNDCQCNNIQDKCLCNRVNSKKNMFLDNLKDININDFNSKANENLQNLEIIINNKINNKNENNDNDELYSESNIYNNSSNINNNNYNNSTNNINENNNTSDSNFINNSNITDPNYENDNINYANYTSNNNNYKINANIRNTINNNNNIKNTTNNNNNNINNNNNNNSNNNNNNNYANANDNIVNNNYNKNFNEKSIDSNEFNDIKSNSTSQSDIKLINDKIYIDSSFENRRGNDNDKEDELSEVSSINSENCIPNKILSPELISQITQIMKENEYLKSRIKFHEDNGYITPEDIILLNKEYENNKRIIDNLKHKLIITSKENDKMNEEIEDLKRKEDSLIKQFEDKLFNLDIQYAKKIEDNEYELTNKYSSEFEKYINKISELEKEKILLCKTLKIMENKINSFKVKSENEKACIKRQLKNDIENKIRIILMKVSEFQHQKGNFEKQLEVLRKQYSQEISQKENKIKEKEKINSKLEYELNNKKKKLDQLNEKIISLMSEINTYKGKFKNAEYDMKIEIEKIKDEFRAREVKYQNEISILNDNDDQNKEIINKLKSDIKKKDEYIKTLYEKEAIRMKSLETSIFNCIHENSKKIISSKNNNL</sequence>
<feature type="coiled-coil region" evidence="5">
    <location>
        <begin position="898"/>
        <end position="971"/>
    </location>
</feature>
<reference evidence="7 8" key="2">
    <citation type="submission" date="2016-08" db="EMBL/GenBank/DDBJ databases">
        <title>Pervasive Adenine N6-methylation of Active Genes in Fungi.</title>
        <authorList>
            <consortium name="DOE Joint Genome Institute"/>
            <person name="Mondo S.J."/>
            <person name="Dannebaum R.O."/>
            <person name="Kuo R.C."/>
            <person name="Labutti K."/>
            <person name="Haridas S."/>
            <person name="Kuo A."/>
            <person name="Salamov A."/>
            <person name="Ahrendt S.R."/>
            <person name="Lipzen A."/>
            <person name="Sullivan W."/>
            <person name="Andreopoulos W.B."/>
            <person name="Clum A."/>
            <person name="Lindquist E."/>
            <person name="Daum C."/>
            <person name="Ramamoorthy G.K."/>
            <person name="Gryganskyi A."/>
            <person name="Culley D."/>
            <person name="Magnuson J.K."/>
            <person name="James T.Y."/>
            <person name="O'Malley M.A."/>
            <person name="Stajich J.E."/>
            <person name="Spatafora J.W."/>
            <person name="Visel A."/>
            <person name="Grigoriev I.V."/>
        </authorList>
    </citation>
    <scope>NUCLEOTIDE SEQUENCE [LARGE SCALE GENOMIC DNA]</scope>
    <source>
        <strain evidence="8">finn</strain>
    </source>
</reference>
<evidence type="ECO:0000313" key="7">
    <source>
        <dbReference type="EMBL" id="ORX42059.1"/>
    </source>
</evidence>
<evidence type="ECO:0000256" key="6">
    <source>
        <dbReference type="SAM" id="MobiDB-lite"/>
    </source>
</evidence>
<feature type="compositionally biased region" description="Acidic residues" evidence="6">
    <location>
        <begin position="252"/>
        <end position="263"/>
    </location>
</feature>
<comment type="caution">
    <text evidence="7">The sequence shown here is derived from an EMBL/GenBank/DDBJ whole genome shotgun (WGS) entry which is preliminary data.</text>
</comment>
<keyword evidence="2" id="KW-0963">Cytoplasm</keyword>
<keyword evidence="3 5" id="KW-0175">Coiled coil</keyword>
<feature type="region of interest" description="Disordered" evidence="6">
    <location>
        <begin position="250"/>
        <end position="302"/>
    </location>
</feature>
<keyword evidence="8" id="KW-1185">Reference proteome</keyword>
<gene>
    <name evidence="7" type="ORF">BCR36DRAFT_465929</name>
</gene>
<dbReference type="Gene3D" id="3.80.10.10">
    <property type="entry name" value="Ribonuclease Inhibitor"/>
    <property type="match status" value="2"/>
</dbReference>
<dbReference type="PANTHER" id="PTHR23170">
    <property type="entry name" value="NY-REN-58 ANTIGEN"/>
    <property type="match status" value="1"/>
</dbReference>
<evidence type="ECO:0000256" key="5">
    <source>
        <dbReference type="SAM" id="Coils"/>
    </source>
</evidence>
<evidence type="ECO:0008006" key="9">
    <source>
        <dbReference type="Google" id="ProtNLM"/>
    </source>
</evidence>
<dbReference type="PANTHER" id="PTHR23170:SF3">
    <property type="entry name" value="LEUCINE-RICH REPEAT-CONTAINING PROTEIN 45"/>
    <property type="match status" value="1"/>
</dbReference>
<evidence type="ECO:0000256" key="1">
    <source>
        <dbReference type="ARBA" id="ARBA00004300"/>
    </source>
</evidence>
<evidence type="ECO:0000313" key="8">
    <source>
        <dbReference type="Proteomes" id="UP000193719"/>
    </source>
</evidence>
<reference evidence="7 8" key="1">
    <citation type="submission" date="2016-08" db="EMBL/GenBank/DDBJ databases">
        <title>Genomes of anaerobic fungi encode conserved fungal cellulosomes for biomass hydrolysis.</title>
        <authorList>
            <consortium name="DOE Joint Genome Institute"/>
            <person name="Haitjema C.H."/>
            <person name="Gilmore S.P."/>
            <person name="Henske J.K."/>
            <person name="Solomon K.V."/>
            <person name="De Groot R."/>
            <person name="Kuo A."/>
            <person name="Mondo S.J."/>
            <person name="Salamov A.A."/>
            <person name="Labutti K."/>
            <person name="Zhao Z."/>
            <person name="Chiniquy J."/>
            <person name="Barry K."/>
            <person name="Brewer H.M."/>
            <person name="Purvine S.O."/>
            <person name="Wright A.T."/>
            <person name="Boxma B."/>
            <person name="Van Alen T."/>
            <person name="Hackstein J.H."/>
            <person name="Baker S.E."/>
            <person name="Grigoriev I.V."/>
            <person name="O'Malley M.A."/>
        </authorList>
    </citation>
    <scope>NUCLEOTIDE SEQUENCE [LARGE SCALE GENOMIC DNA]</scope>
    <source>
        <strain evidence="8">finn</strain>
    </source>
</reference>
<evidence type="ECO:0000256" key="4">
    <source>
        <dbReference type="ARBA" id="ARBA00023212"/>
    </source>
</evidence>
<organism evidence="7 8">
    <name type="scientific">Piromyces finnis</name>
    <dbReference type="NCBI Taxonomy" id="1754191"/>
    <lineage>
        <taxon>Eukaryota</taxon>
        <taxon>Fungi</taxon>
        <taxon>Fungi incertae sedis</taxon>
        <taxon>Chytridiomycota</taxon>
        <taxon>Chytridiomycota incertae sedis</taxon>
        <taxon>Neocallimastigomycetes</taxon>
        <taxon>Neocallimastigales</taxon>
        <taxon>Neocallimastigaceae</taxon>
        <taxon>Piromyces</taxon>
    </lineage>
</organism>
<dbReference type="InterPro" id="IPR052116">
    <property type="entry name" value="Centro_Cilium_Assembly"/>
</dbReference>
<name>A0A1Y1UVI7_9FUNG</name>
<proteinExistence type="predicted"/>
<feature type="region of interest" description="Disordered" evidence="6">
    <location>
        <begin position="609"/>
        <end position="646"/>
    </location>
</feature>
<keyword evidence="4" id="KW-0206">Cytoskeleton</keyword>
<dbReference type="OrthoDB" id="120976at2759"/>
<evidence type="ECO:0000256" key="2">
    <source>
        <dbReference type="ARBA" id="ARBA00022490"/>
    </source>
</evidence>
<dbReference type="SUPFAM" id="SSF52047">
    <property type="entry name" value="RNI-like"/>
    <property type="match status" value="1"/>
</dbReference>
<evidence type="ECO:0000256" key="3">
    <source>
        <dbReference type="ARBA" id="ARBA00023054"/>
    </source>
</evidence>
<dbReference type="Proteomes" id="UP000193719">
    <property type="component" value="Unassembled WGS sequence"/>
</dbReference>
<feature type="coiled-coil region" evidence="5">
    <location>
        <begin position="772"/>
        <end position="864"/>
    </location>
</feature>
<dbReference type="EMBL" id="MCFH01000072">
    <property type="protein sequence ID" value="ORX42059.1"/>
    <property type="molecule type" value="Genomic_DNA"/>
</dbReference>
<dbReference type="InterPro" id="IPR032675">
    <property type="entry name" value="LRR_dom_sf"/>
</dbReference>
<accession>A0A1Y1UVI7</accession>
<dbReference type="STRING" id="1754191.A0A1Y1UVI7"/>
<dbReference type="AlphaFoldDB" id="A0A1Y1UVI7"/>
<comment type="subcellular location">
    <subcellularLocation>
        <location evidence="1">Cytoplasm</location>
        <location evidence="1">Cytoskeleton</location>
        <location evidence="1">Microtubule organizing center</location>
        <location evidence="1">Centrosome</location>
    </subcellularLocation>
</comment>